<evidence type="ECO:0000313" key="2">
    <source>
        <dbReference type="EMBL" id="KAK9722575.1"/>
    </source>
</evidence>
<gene>
    <name evidence="2" type="ORF">QE152_g19638</name>
</gene>
<reference evidence="2 3" key="1">
    <citation type="journal article" date="2024" name="BMC Genomics">
        <title>De novo assembly and annotation of Popillia japonica's genome with initial clues to its potential as an invasive pest.</title>
        <authorList>
            <person name="Cucini C."/>
            <person name="Boschi S."/>
            <person name="Funari R."/>
            <person name="Cardaioli E."/>
            <person name="Iannotti N."/>
            <person name="Marturano G."/>
            <person name="Paoli F."/>
            <person name="Bruttini M."/>
            <person name="Carapelli A."/>
            <person name="Frati F."/>
            <person name="Nardi F."/>
        </authorList>
    </citation>
    <scope>NUCLEOTIDE SEQUENCE [LARGE SCALE GENOMIC DNA]</scope>
    <source>
        <strain evidence="2">DMR45628</strain>
    </source>
</reference>
<dbReference type="EMBL" id="JASPKY010000187">
    <property type="protein sequence ID" value="KAK9722575.1"/>
    <property type="molecule type" value="Genomic_DNA"/>
</dbReference>
<dbReference type="Proteomes" id="UP001458880">
    <property type="component" value="Unassembled WGS sequence"/>
</dbReference>
<name>A0AAW1KR59_POPJA</name>
<protein>
    <submittedName>
        <fullName evidence="2">Uncharacterized protein</fullName>
    </submittedName>
</protein>
<keyword evidence="3" id="KW-1185">Reference proteome</keyword>
<evidence type="ECO:0000256" key="1">
    <source>
        <dbReference type="SAM" id="MobiDB-lite"/>
    </source>
</evidence>
<evidence type="ECO:0000313" key="3">
    <source>
        <dbReference type="Proteomes" id="UP001458880"/>
    </source>
</evidence>
<proteinExistence type="predicted"/>
<organism evidence="2 3">
    <name type="scientific">Popillia japonica</name>
    <name type="common">Japanese beetle</name>
    <dbReference type="NCBI Taxonomy" id="7064"/>
    <lineage>
        <taxon>Eukaryota</taxon>
        <taxon>Metazoa</taxon>
        <taxon>Ecdysozoa</taxon>
        <taxon>Arthropoda</taxon>
        <taxon>Hexapoda</taxon>
        <taxon>Insecta</taxon>
        <taxon>Pterygota</taxon>
        <taxon>Neoptera</taxon>
        <taxon>Endopterygota</taxon>
        <taxon>Coleoptera</taxon>
        <taxon>Polyphaga</taxon>
        <taxon>Scarabaeiformia</taxon>
        <taxon>Scarabaeidae</taxon>
        <taxon>Rutelinae</taxon>
        <taxon>Popillia</taxon>
    </lineage>
</organism>
<feature type="region of interest" description="Disordered" evidence="1">
    <location>
        <begin position="1"/>
        <end position="24"/>
    </location>
</feature>
<dbReference type="AlphaFoldDB" id="A0AAW1KR59"/>
<accession>A0AAW1KR59</accession>
<comment type="caution">
    <text evidence="2">The sequence shown here is derived from an EMBL/GenBank/DDBJ whole genome shotgun (WGS) entry which is preliminary data.</text>
</comment>
<sequence length="87" mass="10245">MLNSRRVAYESLEESEDERRQEMDDMGIIQNSLKMNPRALWSYVEFQKGSLRISGRMCGHMLNSRRVAYESLEECAMVIENWIVRGI</sequence>